<dbReference type="EMBL" id="JABFTP020000186">
    <property type="protein sequence ID" value="KAL3289837.1"/>
    <property type="molecule type" value="Genomic_DNA"/>
</dbReference>
<sequence length="110" mass="12901">MDHDFIFAEEQKGCRKKHHGCKEQLIIDSVIMKQAYVGHQNVHSAFLDYMKAFDSTAHSWLVEVLQIYKIHPALVEFLKTTMTHWRTSLQVNMNNKSVKTDEIPIRRGIF</sequence>
<keyword evidence="2" id="KW-1185">Reference proteome</keyword>
<dbReference type="Proteomes" id="UP001516400">
    <property type="component" value="Unassembled WGS sequence"/>
</dbReference>
<comment type="caution">
    <text evidence="1">The sequence shown here is derived from an EMBL/GenBank/DDBJ whole genome shotgun (WGS) entry which is preliminary data.</text>
</comment>
<accession>A0ABD2PFU0</accession>
<name>A0ABD2PFU0_9CUCU</name>
<evidence type="ECO:0008006" key="3">
    <source>
        <dbReference type="Google" id="ProtNLM"/>
    </source>
</evidence>
<dbReference type="PANTHER" id="PTHR35450:SF2">
    <property type="entry name" value="REVERSE TRANSCRIPTASE DOMAIN-CONTAINING PROTEIN"/>
    <property type="match status" value="1"/>
</dbReference>
<protein>
    <recommendedName>
        <fullName evidence="3">Reverse transcriptase domain-containing protein</fullName>
    </recommendedName>
</protein>
<reference evidence="1 2" key="1">
    <citation type="journal article" date="2021" name="BMC Biol.">
        <title>Horizontally acquired antibacterial genes associated with adaptive radiation of ladybird beetles.</title>
        <authorList>
            <person name="Li H.S."/>
            <person name="Tang X.F."/>
            <person name="Huang Y.H."/>
            <person name="Xu Z.Y."/>
            <person name="Chen M.L."/>
            <person name="Du X.Y."/>
            <person name="Qiu B.Y."/>
            <person name="Chen P.T."/>
            <person name="Zhang W."/>
            <person name="Slipinski A."/>
            <person name="Escalona H.E."/>
            <person name="Waterhouse R.M."/>
            <person name="Zwick A."/>
            <person name="Pang H."/>
        </authorList>
    </citation>
    <scope>NUCLEOTIDE SEQUENCE [LARGE SCALE GENOMIC DNA]</scope>
    <source>
        <strain evidence="1">SYSU2018</strain>
    </source>
</reference>
<dbReference type="PANTHER" id="PTHR35450">
    <property type="entry name" value="REVERSE TRANSCRIPTASE DOMAIN-CONTAINING PROTEIN"/>
    <property type="match status" value="1"/>
</dbReference>
<evidence type="ECO:0000313" key="1">
    <source>
        <dbReference type="EMBL" id="KAL3289837.1"/>
    </source>
</evidence>
<organism evidence="1 2">
    <name type="scientific">Cryptolaemus montrouzieri</name>
    <dbReference type="NCBI Taxonomy" id="559131"/>
    <lineage>
        <taxon>Eukaryota</taxon>
        <taxon>Metazoa</taxon>
        <taxon>Ecdysozoa</taxon>
        <taxon>Arthropoda</taxon>
        <taxon>Hexapoda</taxon>
        <taxon>Insecta</taxon>
        <taxon>Pterygota</taxon>
        <taxon>Neoptera</taxon>
        <taxon>Endopterygota</taxon>
        <taxon>Coleoptera</taxon>
        <taxon>Polyphaga</taxon>
        <taxon>Cucujiformia</taxon>
        <taxon>Coccinelloidea</taxon>
        <taxon>Coccinellidae</taxon>
        <taxon>Scymninae</taxon>
        <taxon>Scymnini</taxon>
        <taxon>Cryptolaemus</taxon>
    </lineage>
</organism>
<gene>
    <name evidence="1" type="ORF">HHI36_023228</name>
</gene>
<evidence type="ECO:0000313" key="2">
    <source>
        <dbReference type="Proteomes" id="UP001516400"/>
    </source>
</evidence>
<dbReference type="AlphaFoldDB" id="A0ABD2PFU0"/>
<proteinExistence type="predicted"/>